<name>A0A151T9U4_CAJCA</name>
<evidence type="ECO:0000256" key="1">
    <source>
        <dbReference type="SAM" id="MobiDB-lite"/>
    </source>
</evidence>
<sequence>MEPPPMRLLLNELAGGDMEKKEQGGGVLWNYALHKPREETKDKIVKYREYFDRLKREDFVWQPYLELLPTLPPYCFEDSQVWRSCHAMLVPLTEPPTGTYYPTTLTPDVDVTQYVYGNAQDTSVGFDTPATFGATNFPASASMGYVPSMSGGSMFQFTPSPYIPDMISPSAPLMDYRDYRFGQPSILIGGFFGGGTSSQHSGLGHDLNTSFAVEAGIPEGDGDEVVRRNPDRGARHRQRQCILSPHEQYMRRNE</sequence>
<dbReference type="Gramene" id="C.cajan_17830.t">
    <property type="protein sequence ID" value="C.cajan_17830.t"/>
    <property type="gene ID" value="C.cajan_17830"/>
</dbReference>
<dbReference type="EMBL" id="CM003609">
    <property type="protein sequence ID" value="KYP63774.1"/>
    <property type="molecule type" value="Genomic_DNA"/>
</dbReference>
<feature type="compositionally biased region" description="Basic and acidic residues" evidence="1">
    <location>
        <begin position="224"/>
        <end position="233"/>
    </location>
</feature>
<evidence type="ECO:0000313" key="3">
    <source>
        <dbReference type="Proteomes" id="UP000075243"/>
    </source>
</evidence>
<evidence type="ECO:0000313" key="2">
    <source>
        <dbReference type="EMBL" id="KYP63774.1"/>
    </source>
</evidence>
<gene>
    <name evidence="2" type="ORF">KK1_018356</name>
</gene>
<protein>
    <submittedName>
        <fullName evidence="2">Uncharacterized protein</fullName>
    </submittedName>
</protein>
<proteinExistence type="predicted"/>
<dbReference type="Proteomes" id="UP000075243">
    <property type="component" value="Chromosome 7"/>
</dbReference>
<reference evidence="2 3" key="1">
    <citation type="journal article" date="2012" name="Nat. Biotechnol.">
        <title>Draft genome sequence of pigeonpea (Cajanus cajan), an orphan legume crop of resource-poor farmers.</title>
        <authorList>
            <person name="Varshney R.K."/>
            <person name="Chen W."/>
            <person name="Li Y."/>
            <person name="Bharti A.K."/>
            <person name="Saxena R.K."/>
            <person name="Schlueter J.A."/>
            <person name="Donoghue M.T."/>
            <person name="Azam S."/>
            <person name="Fan G."/>
            <person name="Whaley A.M."/>
            <person name="Farmer A.D."/>
            <person name="Sheridan J."/>
            <person name="Iwata A."/>
            <person name="Tuteja R."/>
            <person name="Penmetsa R.V."/>
            <person name="Wu W."/>
            <person name="Upadhyaya H.D."/>
            <person name="Yang S.P."/>
            <person name="Shah T."/>
            <person name="Saxena K.B."/>
            <person name="Michael T."/>
            <person name="McCombie W.R."/>
            <person name="Yang B."/>
            <person name="Zhang G."/>
            <person name="Yang H."/>
            <person name="Wang J."/>
            <person name="Spillane C."/>
            <person name="Cook D.R."/>
            <person name="May G.D."/>
            <person name="Xu X."/>
            <person name="Jackson S.A."/>
        </authorList>
    </citation>
    <scope>NUCLEOTIDE SEQUENCE [LARGE SCALE GENOMIC DNA]</scope>
    <source>
        <strain evidence="3">cv. Asha</strain>
    </source>
</reference>
<feature type="region of interest" description="Disordered" evidence="1">
    <location>
        <begin position="219"/>
        <end position="238"/>
    </location>
</feature>
<organism evidence="2 3">
    <name type="scientific">Cajanus cajan</name>
    <name type="common">Pigeon pea</name>
    <name type="synonym">Cajanus indicus</name>
    <dbReference type="NCBI Taxonomy" id="3821"/>
    <lineage>
        <taxon>Eukaryota</taxon>
        <taxon>Viridiplantae</taxon>
        <taxon>Streptophyta</taxon>
        <taxon>Embryophyta</taxon>
        <taxon>Tracheophyta</taxon>
        <taxon>Spermatophyta</taxon>
        <taxon>Magnoliopsida</taxon>
        <taxon>eudicotyledons</taxon>
        <taxon>Gunneridae</taxon>
        <taxon>Pentapetalae</taxon>
        <taxon>rosids</taxon>
        <taxon>fabids</taxon>
        <taxon>Fabales</taxon>
        <taxon>Fabaceae</taxon>
        <taxon>Papilionoideae</taxon>
        <taxon>50 kb inversion clade</taxon>
        <taxon>NPAAA clade</taxon>
        <taxon>indigoferoid/millettioid clade</taxon>
        <taxon>Phaseoleae</taxon>
        <taxon>Cajanus</taxon>
    </lineage>
</organism>
<accession>A0A151T9U4</accession>
<keyword evidence="3" id="KW-1185">Reference proteome</keyword>
<dbReference type="AlphaFoldDB" id="A0A151T9U4"/>